<proteinExistence type="predicted"/>
<dbReference type="KEGG" id="salx:SALLE_v1c07260"/>
<dbReference type="Proteomes" id="UP000254792">
    <property type="component" value="Chromosome"/>
</dbReference>
<organism evidence="1 2">
    <name type="scientific">Spiroplasma alleghenense</name>
    <dbReference type="NCBI Taxonomy" id="216931"/>
    <lineage>
        <taxon>Bacteria</taxon>
        <taxon>Bacillati</taxon>
        <taxon>Mycoplasmatota</taxon>
        <taxon>Mollicutes</taxon>
        <taxon>Entomoplasmatales</taxon>
        <taxon>Spiroplasmataceae</taxon>
        <taxon>Spiroplasma</taxon>
    </lineage>
</organism>
<dbReference type="AlphaFoldDB" id="A0A345Z467"/>
<keyword evidence="2" id="KW-1185">Reference proteome</keyword>
<dbReference type="EMBL" id="CP031376">
    <property type="protein sequence ID" value="AXK51396.1"/>
    <property type="molecule type" value="Genomic_DNA"/>
</dbReference>
<dbReference type="RefSeq" id="WP_115558297.1">
    <property type="nucleotide sequence ID" value="NZ_CP031376.1"/>
</dbReference>
<reference evidence="1 2" key="1">
    <citation type="submission" date="2018-07" db="EMBL/GenBank/DDBJ databases">
        <title>Complete genome sequence of Spiroplasma alleghenense PLHS-1 (ATCC 51752).</title>
        <authorList>
            <person name="Chou L."/>
            <person name="Lee T.-Y."/>
            <person name="Tsai Y.-M."/>
            <person name="Kuo C.-H."/>
        </authorList>
    </citation>
    <scope>NUCLEOTIDE SEQUENCE [LARGE SCALE GENOMIC DNA]</scope>
    <source>
        <strain evidence="1 2">PLHS-1</strain>
    </source>
</reference>
<protein>
    <submittedName>
        <fullName evidence="1">Uncharacterized protein</fullName>
    </submittedName>
</protein>
<dbReference type="OrthoDB" id="9854436at2"/>
<sequence length="158" mass="19041">MFRQNKKNLIFLLIFSLTTVSLSSLAYGIVKQYFYNKIDFKSEVIKDLNPQQTNDITPAKTNETRILGLPAENLKFSVNEVLNFTSIKQDRNLYYYYFNLEFFKYSFIKKWLYLIPVPINSRLFFKVNDKKTPTEIEVIYGTNEQFIYHWFYKVKNFK</sequence>
<evidence type="ECO:0000313" key="2">
    <source>
        <dbReference type="Proteomes" id="UP000254792"/>
    </source>
</evidence>
<name>A0A345Z467_9MOLU</name>
<evidence type="ECO:0000313" key="1">
    <source>
        <dbReference type="EMBL" id="AXK51396.1"/>
    </source>
</evidence>
<gene>
    <name evidence="1" type="ORF">SALLE_v1c07260</name>
</gene>
<accession>A0A345Z467</accession>